<name>A0A382II87_9ZZZZ</name>
<reference evidence="1" key="1">
    <citation type="submission" date="2018-05" db="EMBL/GenBank/DDBJ databases">
        <authorList>
            <person name="Lanie J.A."/>
            <person name="Ng W.-L."/>
            <person name="Kazmierczak K.M."/>
            <person name="Andrzejewski T.M."/>
            <person name="Davidsen T.M."/>
            <person name="Wayne K.J."/>
            <person name="Tettelin H."/>
            <person name="Glass J.I."/>
            <person name="Rusch D."/>
            <person name="Podicherti R."/>
            <person name="Tsui H.-C.T."/>
            <person name="Winkler M.E."/>
        </authorList>
    </citation>
    <scope>NUCLEOTIDE SEQUENCE</scope>
</reference>
<gene>
    <name evidence="1" type="ORF">METZ01_LOCUS251811</name>
</gene>
<organism evidence="1">
    <name type="scientific">marine metagenome</name>
    <dbReference type="NCBI Taxonomy" id="408172"/>
    <lineage>
        <taxon>unclassified sequences</taxon>
        <taxon>metagenomes</taxon>
        <taxon>ecological metagenomes</taxon>
    </lineage>
</organism>
<accession>A0A382II87</accession>
<protein>
    <submittedName>
        <fullName evidence="1">Uncharacterized protein</fullName>
    </submittedName>
</protein>
<dbReference type="EMBL" id="UINC01067359">
    <property type="protein sequence ID" value="SVB98957.1"/>
    <property type="molecule type" value="Genomic_DNA"/>
</dbReference>
<dbReference type="AlphaFoldDB" id="A0A382II87"/>
<sequence>MGQWKDSQAMRHVPSKVRALLGRFAVLTLHKDKLRRPFKQT</sequence>
<evidence type="ECO:0000313" key="1">
    <source>
        <dbReference type="EMBL" id="SVB98957.1"/>
    </source>
</evidence>
<proteinExistence type="predicted"/>